<name>A0A8H3H8Q1_9AGAM</name>
<dbReference type="Proteomes" id="UP000663831">
    <property type="component" value="Unassembled WGS sequence"/>
</dbReference>
<protein>
    <submittedName>
        <fullName evidence="1">Uncharacterized protein</fullName>
    </submittedName>
</protein>
<dbReference type="AlphaFoldDB" id="A0A8H3H8Q1"/>
<proteinExistence type="predicted"/>
<accession>A0A8H3H8Q1</accession>
<reference evidence="1" key="1">
    <citation type="submission" date="2021-01" db="EMBL/GenBank/DDBJ databases">
        <authorList>
            <person name="Kaushik A."/>
        </authorList>
    </citation>
    <scope>NUCLEOTIDE SEQUENCE</scope>
    <source>
        <strain evidence="1">AG3-1AP</strain>
    </source>
</reference>
<gene>
    <name evidence="1" type="ORF">RDB_LOCUS106209</name>
</gene>
<comment type="caution">
    <text evidence="1">The sequence shown here is derived from an EMBL/GenBank/DDBJ whole genome shotgun (WGS) entry which is preliminary data.</text>
</comment>
<organism evidence="1 2">
    <name type="scientific">Rhizoctonia solani</name>
    <dbReference type="NCBI Taxonomy" id="456999"/>
    <lineage>
        <taxon>Eukaryota</taxon>
        <taxon>Fungi</taxon>
        <taxon>Dikarya</taxon>
        <taxon>Basidiomycota</taxon>
        <taxon>Agaricomycotina</taxon>
        <taxon>Agaricomycetes</taxon>
        <taxon>Cantharellales</taxon>
        <taxon>Ceratobasidiaceae</taxon>
        <taxon>Rhizoctonia</taxon>
    </lineage>
</organism>
<dbReference type="SUPFAM" id="SSF58100">
    <property type="entry name" value="Bacterial hemolysins"/>
    <property type="match status" value="1"/>
</dbReference>
<sequence>MEDIQDEEDRKDLITELGDMAKEDHTESENMIQRFKALKTDIGHFLVRFDEWFQGTGTELKQEAYDLGQGINNLTEKIEQLDEEIALTTPALLAGAAAAGPMIVLIQLIVPGTTLGSSMTLRLEQASQLSGIQRELADVNRNQQELAQIKTEFDGLKPDIALICPKLALIGEIWPAIRGQALHFRQTLMGGKEAHKNLRFKQEVQLARNLCRVVGFGLDRYAMELERRK</sequence>
<evidence type="ECO:0000313" key="1">
    <source>
        <dbReference type="EMBL" id="CAE6488256.1"/>
    </source>
</evidence>
<dbReference type="EMBL" id="CAJMWV010003812">
    <property type="protein sequence ID" value="CAE6488256.1"/>
    <property type="molecule type" value="Genomic_DNA"/>
</dbReference>
<dbReference type="Gene3D" id="1.20.1170.10">
    <property type="match status" value="1"/>
</dbReference>
<evidence type="ECO:0000313" key="2">
    <source>
        <dbReference type="Proteomes" id="UP000663831"/>
    </source>
</evidence>